<evidence type="ECO:0000259" key="5">
    <source>
        <dbReference type="PROSITE" id="PS51464"/>
    </source>
</evidence>
<dbReference type="GO" id="GO:0003700">
    <property type="term" value="F:DNA-binding transcription factor activity"/>
    <property type="evidence" value="ECO:0007669"/>
    <property type="project" value="InterPro"/>
</dbReference>
<evidence type="ECO:0000313" key="6">
    <source>
        <dbReference type="EMBL" id="SJZ34050.1"/>
    </source>
</evidence>
<dbReference type="Pfam" id="PF01380">
    <property type="entry name" value="SIS"/>
    <property type="match status" value="1"/>
</dbReference>
<dbReference type="SUPFAM" id="SSF53697">
    <property type="entry name" value="SIS domain"/>
    <property type="match status" value="1"/>
</dbReference>
<dbReference type="GO" id="GO:0097367">
    <property type="term" value="F:carbohydrate derivative binding"/>
    <property type="evidence" value="ECO:0007669"/>
    <property type="project" value="InterPro"/>
</dbReference>
<keyword evidence="1" id="KW-0805">Transcription regulation</keyword>
<dbReference type="Gene3D" id="1.10.10.10">
    <property type="entry name" value="Winged helix-like DNA-binding domain superfamily/Winged helix DNA-binding domain"/>
    <property type="match status" value="1"/>
</dbReference>
<dbReference type="PANTHER" id="PTHR30514:SF18">
    <property type="entry name" value="RPIR-FAMILY TRANSCRIPTIONAL REGULATOR"/>
    <property type="match status" value="1"/>
</dbReference>
<keyword evidence="7" id="KW-1185">Reference proteome</keyword>
<dbReference type="InterPro" id="IPR009057">
    <property type="entry name" value="Homeodomain-like_sf"/>
</dbReference>
<dbReference type="InterPro" id="IPR001347">
    <property type="entry name" value="SIS_dom"/>
</dbReference>
<evidence type="ECO:0000256" key="3">
    <source>
        <dbReference type="ARBA" id="ARBA00023163"/>
    </source>
</evidence>
<dbReference type="InterPro" id="IPR000281">
    <property type="entry name" value="HTH_RpiR"/>
</dbReference>
<dbReference type="EMBL" id="FUWV01000001">
    <property type="protein sequence ID" value="SJZ34050.1"/>
    <property type="molecule type" value="Genomic_DNA"/>
</dbReference>
<sequence>MINQKKDLLEQKSNIMERIQKRYPKFSKSQKIIADFITSHYDKAAFMTASKLGEKVNVSESTVVRFASALGYNGYPELQKVLQELIKTKLTTVQRLELSNHQITQDSIIKDVIKSDIENIQATLEELNKEEFFKIVNTIHTARNIYIVGFRTSTVLTEFLGYYLNLILDNVKVVNYGISDVFEQLIRVNHEDVIIGISFPRYSRKTPEILEFLKEKNAKIIAITDSELSPLVEYCDYKLIAKSNMISFIDSLVAPLSLINALIISIARGEKEDIKNIFKNLEDVWEKYDIYTNKDKIKKNKFLD</sequence>
<protein>
    <submittedName>
        <fullName evidence="6">Transcriptional regulator, RpiR family</fullName>
    </submittedName>
</protein>
<proteinExistence type="predicted"/>
<dbReference type="Pfam" id="PF01418">
    <property type="entry name" value="HTH_6"/>
    <property type="match status" value="1"/>
</dbReference>
<keyword evidence="3" id="KW-0804">Transcription</keyword>
<dbReference type="InterPro" id="IPR046348">
    <property type="entry name" value="SIS_dom_sf"/>
</dbReference>
<dbReference type="InterPro" id="IPR035472">
    <property type="entry name" value="RpiR-like_SIS"/>
</dbReference>
<dbReference type="CDD" id="cd05013">
    <property type="entry name" value="SIS_RpiR"/>
    <property type="match status" value="1"/>
</dbReference>
<evidence type="ECO:0000256" key="1">
    <source>
        <dbReference type="ARBA" id="ARBA00023015"/>
    </source>
</evidence>
<dbReference type="PROSITE" id="PS51071">
    <property type="entry name" value="HTH_RPIR"/>
    <property type="match status" value="1"/>
</dbReference>
<dbReference type="InterPro" id="IPR047640">
    <property type="entry name" value="RpiR-like"/>
</dbReference>
<dbReference type="InterPro" id="IPR036388">
    <property type="entry name" value="WH-like_DNA-bd_sf"/>
</dbReference>
<gene>
    <name evidence="6" type="ORF">SAMN02745973_00117</name>
</gene>
<dbReference type="Proteomes" id="UP000196365">
    <property type="component" value="Unassembled WGS sequence"/>
</dbReference>
<dbReference type="AlphaFoldDB" id="A0A1T4JV17"/>
<feature type="domain" description="HTH rpiR-type" evidence="4">
    <location>
        <begin position="13"/>
        <end position="89"/>
    </location>
</feature>
<name>A0A1T4JV17_9FIRM</name>
<dbReference type="GO" id="GO:1901135">
    <property type="term" value="P:carbohydrate derivative metabolic process"/>
    <property type="evidence" value="ECO:0007669"/>
    <property type="project" value="InterPro"/>
</dbReference>
<accession>A0A1T4JV17</accession>
<organism evidence="6 7">
    <name type="scientific">Garciella nitratireducens DSM 15102</name>
    <dbReference type="NCBI Taxonomy" id="1121911"/>
    <lineage>
        <taxon>Bacteria</taxon>
        <taxon>Bacillati</taxon>
        <taxon>Bacillota</taxon>
        <taxon>Clostridia</taxon>
        <taxon>Eubacteriales</taxon>
        <taxon>Eubacteriaceae</taxon>
        <taxon>Garciella</taxon>
    </lineage>
</organism>
<dbReference type="PANTHER" id="PTHR30514">
    <property type="entry name" value="GLUCOKINASE"/>
    <property type="match status" value="1"/>
</dbReference>
<keyword evidence="2" id="KW-0238">DNA-binding</keyword>
<dbReference type="SUPFAM" id="SSF46689">
    <property type="entry name" value="Homeodomain-like"/>
    <property type="match status" value="1"/>
</dbReference>
<dbReference type="PROSITE" id="PS51464">
    <property type="entry name" value="SIS"/>
    <property type="match status" value="1"/>
</dbReference>
<feature type="domain" description="SIS" evidence="5">
    <location>
        <begin position="135"/>
        <end position="275"/>
    </location>
</feature>
<dbReference type="GO" id="GO:0003677">
    <property type="term" value="F:DNA binding"/>
    <property type="evidence" value="ECO:0007669"/>
    <property type="project" value="UniProtKB-KW"/>
</dbReference>
<dbReference type="Gene3D" id="3.40.50.10490">
    <property type="entry name" value="Glucose-6-phosphate isomerase like protein, domain 1"/>
    <property type="match status" value="1"/>
</dbReference>
<reference evidence="6 7" key="1">
    <citation type="submission" date="2017-02" db="EMBL/GenBank/DDBJ databases">
        <authorList>
            <person name="Peterson S.W."/>
        </authorList>
    </citation>
    <scope>NUCLEOTIDE SEQUENCE [LARGE SCALE GENOMIC DNA]</scope>
    <source>
        <strain evidence="6 7">DSM 15102</strain>
    </source>
</reference>
<evidence type="ECO:0000259" key="4">
    <source>
        <dbReference type="PROSITE" id="PS51071"/>
    </source>
</evidence>
<evidence type="ECO:0000313" key="7">
    <source>
        <dbReference type="Proteomes" id="UP000196365"/>
    </source>
</evidence>
<evidence type="ECO:0000256" key="2">
    <source>
        <dbReference type="ARBA" id="ARBA00023125"/>
    </source>
</evidence>